<dbReference type="SMART" id="SM00028">
    <property type="entry name" value="TPR"/>
    <property type="match status" value="7"/>
</dbReference>
<feature type="region of interest" description="Disordered" evidence="1">
    <location>
        <begin position="747"/>
        <end position="787"/>
    </location>
</feature>
<dbReference type="SUPFAM" id="SSF48452">
    <property type="entry name" value="TPR-like"/>
    <property type="match status" value="2"/>
</dbReference>
<dbReference type="PANTHER" id="PTHR45181:SF8">
    <property type="entry name" value="HEAT SHOCK PROTEIN DNAJ WITH TETRATRICOPEPTIDE REPEAT-CONTAINING PROTEIN"/>
    <property type="match status" value="1"/>
</dbReference>
<dbReference type="PROSITE" id="PS50076">
    <property type="entry name" value="DNAJ_2"/>
    <property type="match status" value="1"/>
</dbReference>
<feature type="region of interest" description="Disordered" evidence="1">
    <location>
        <begin position="936"/>
        <end position="960"/>
    </location>
</feature>
<reference evidence="3 4" key="1">
    <citation type="journal article" date="2024" name="Plant J.">
        <title>Genome sequences and population genomics reveal climatic adaptation and genomic divergence between two closely related sweetgum species.</title>
        <authorList>
            <person name="Xu W.Q."/>
            <person name="Ren C.Q."/>
            <person name="Zhang X.Y."/>
            <person name="Comes H.P."/>
            <person name="Liu X.H."/>
            <person name="Li Y.G."/>
            <person name="Kettle C.J."/>
            <person name="Jalonen R."/>
            <person name="Gaisberger H."/>
            <person name="Ma Y.Z."/>
            <person name="Qiu Y.X."/>
        </authorList>
    </citation>
    <scope>NUCLEOTIDE SEQUENCE [LARGE SCALE GENOMIC DNA]</scope>
    <source>
        <strain evidence="3">Hangzhou</strain>
    </source>
</reference>
<accession>A0AAP0S590</accession>
<feature type="compositionally biased region" description="Low complexity" evidence="1">
    <location>
        <begin position="124"/>
        <end position="145"/>
    </location>
</feature>
<sequence>MSPAVVGFGSPVTSPQTKTPSFQNNNSNPDIPPHSPFDLGAFSSKNNLSETMNFSSFDNAREESFSVAFSSPAVSRAESAKPPVSAGTGRSKPRLTKLRKPLWSQHGRSRTASNDIDSGFNPFRSVSASSDRVNDVSSSSSSTSNGFDAFVGDGKFENVGFVFGSSRSDSTANLDSGKREFSQNVGKSGSCDNGKMGNENESEYGKFENVGFVFGANRSDLDLNLDLGKREFNPSVDKLGSYDNGNVKSDKESEYVKFDDASFVFGANQSDARVNLNSDKREFDGSGGKSGDARNVGFVFGAGSVVNMNSEKRESSDTVGKSGSNDSGKTKIATATDCGKHENVGLVFGSSQSDLASISNSEKRESSENAGKSCSDDRVKMKIGIGAEFVKYDDQRECIGNVGSSVSDDRGKMKAENETEFQKVRTAGVTSSISGRGCSSMDGFYEEGEFVFGNSSSESSSFYKDRVTKLPEEINKLSSKTSGHCDGNTKIQNGNLGSEAGMAKTEDGNLSFDGNNKCSFVFGSSSASGTNPVFKLPDEMKKLNINDFGKSDGANKFKDFNIKSCTDAEIMFVFGSGRKAACSSAGSFSATCDHVKNSNSGGCMSDDAFEKINGVNLKSSDENSFISGISSPKPYTSQAGLEKSSDLGQVPQFQVNGDSKLNEATRPSSFSSIGLGFQPNDAVFEASSLGRVEMKGDNRFTSTSDKLDASSTDFGTPKWDPPCFIANLFPGLNDFSTKRRTVHKSAKKMRGKLRQPTFPKQCPVQDLAPRESSSQENLDSPGSPMDFSPYQEIFAADQCPRENSMASTESSQVDNNCAPSTANATVSTDVKDEHVDAAGEGFDINKGDEKYREPNEHDSRYYCEKGFVADFLVEEFFKVETVRSSSITDQVCSSSGAGVAAADAGVGFSFNTHKQENNSGAEFSFASGLEDKGERNFTFSASPSAPGSLSRTKRQHRKKYRMKVGGDSFNITSGSKIEFASSSFQFSPLPSTSSPLDSMQGQKGDLSSSQSIGENKAEADEEQMKQGIISASTATQEACEKWRLRGNKAYKNGDLSKAEEFYTWGINSVPASVTSGCCLEPLVLCYSNRAVARMSLGRMREAIGDCMMAAALDPNFLKVQMRAANYHLTLGEVEDALQLFNKCLESGGVVCLDRRIIIEASDGLQKAQKVAETINRCAELLQDRTSDSAITALGLIAEALSISSHSEKLLEMKAEALCMLRKYEEAIQLCEHTLDFAEKNFSLVGASNQLASAKGHDCKNNSFFRLWRLHLISKSYFHLGRVEVALDLLEKQEQVGSITVKGKGKSLESSLHLAVTIRELLRYKNAGNEAFQSRRHAEAVEHYTAALSSSIESRPFAAICFCNRAAAHHALGQIADAIADCSLAIALNGNYPKAVSRRATFHEMIRDYGQAATDLQRLISIHEKLSHEKAKQSGRSGGPDGSIKELRNAHHRLSLMEEQAKKEIPLDLYQILGIKPSDTASEIKKAYRKAALRHHPDKAGQFLARSESGDDGQLWKEIAEEVHKDADRLFKMIGEAYAVLSDPTKRSQYDLEEEMRNALKERSKSSTARRESDVRGNPFQSGSQRHWQETWKTYGNSHSRW</sequence>
<feature type="compositionally biased region" description="Polar residues" evidence="1">
    <location>
        <begin position="771"/>
        <end position="780"/>
    </location>
</feature>
<feature type="region of interest" description="Disordered" evidence="1">
    <location>
        <begin position="165"/>
        <end position="202"/>
    </location>
</feature>
<organism evidence="3 4">
    <name type="scientific">Liquidambar formosana</name>
    <name type="common">Formosan gum</name>
    <dbReference type="NCBI Taxonomy" id="63359"/>
    <lineage>
        <taxon>Eukaryota</taxon>
        <taxon>Viridiplantae</taxon>
        <taxon>Streptophyta</taxon>
        <taxon>Embryophyta</taxon>
        <taxon>Tracheophyta</taxon>
        <taxon>Spermatophyta</taxon>
        <taxon>Magnoliopsida</taxon>
        <taxon>eudicotyledons</taxon>
        <taxon>Gunneridae</taxon>
        <taxon>Pentapetalae</taxon>
        <taxon>Saxifragales</taxon>
        <taxon>Altingiaceae</taxon>
        <taxon>Liquidambar</taxon>
    </lineage>
</organism>
<feature type="region of interest" description="Disordered" evidence="1">
    <location>
        <begin position="1"/>
        <end position="39"/>
    </location>
</feature>
<evidence type="ECO:0000313" key="4">
    <source>
        <dbReference type="Proteomes" id="UP001415857"/>
    </source>
</evidence>
<dbReference type="PROSITE" id="PS00636">
    <property type="entry name" value="DNAJ_1"/>
    <property type="match status" value="1"/>
</dbReference>
<dbReference type="InterPro" id="IPR001623">
    <property type="entry name" value="DnaJ_domain"/>
</dbReference>
<feature type="compositionally biased region" description="Basic residues" evidence="1">
    <location>
        <begin position="951"/>
        <end position="960"/>
    </location>
</feature>
<feature type="region of interest" description="Disordered" evidence="1">
    <location>
        <begin position="990"/>
        <end position="1020"/>
    </location>
</feature>
<dbReference type="SUPFAM" id="SSF46565">
    <property type="entry name" value="Chaperone J-domain"/>
    <property type="match status" value="1"/>
</dbReference>
<dbReference type="InterPro" id="IPR018253">
    <property type="entry name" value="DnaJ_domain_CS"/>
</dbReference>
<feature type="region of interest" description="Disordered" evidence="1">
    <location>
        <begin position="309"/>
        <end position="335"/>
    </location>
</feature>
<dbReference type="Gene3D" id="1.10.287.110">
    <property type="entry name" value="DnaJ domain"/>
    <property type="match status" value="1"/>
</dbReference>
<comment type="caution">
    <text evidence="3">The sequence shown here is derived from an EMBL/GenBank/DDBJ whole genome shotgun (WGS) entry which is preliminary data.</text>
</comment>
<feature type="compositionally biased region" description="Polar residues" evidence="1">
    <location>
        <begin position="317"/>
        <end position="327"/>
    </location>
</feature>
<feature type="region of interest" description="Disordered" evidence="1">
    <location>
        <begin position="276"/>
        <end position="295"/>
    </location>
</feature>
<gene>
    <name evidence="3" type="ORF">L1049_007699</name>
</gene>
<feature type="compositionally biased region" description="Basic residues" evidence="1">
    <location>
        <begin position="91"/>
        <end position="100"/>
    </location>
</feature>
<feature type="compositionally biased region" description="Polar residues" evidence="1">
    <location>
        <begin position="165"/>
        <end position="174"/>
    </location>
</feature>
<keyword evidence="4" id="KW-1185">Reference proteome</keyword>
<feature type="compositionally biased region" description="Polar residues" evidence="1">
    <location>
        <begin position="11"/>
        <end position="29"/>
    </location>
</feature>
<dbReference type="PRINTS" id="PR00625">
    <property type="entry name" value="JDOMAIN"/>
</dbReference>
<dbReference type="SMART" id="SM00271">
    <property type="entry name" value="DnaJ"/>
    <property type="match status" value="1"/>
</dbReference>
<feature type="domain" description="J" evidence="2">
    <location>
        <begin position="1467"/>
        <end position="1553"/>
    </location>
</feature>
<feature type="region of interest" description="Disordered" evidence="1">
    <location>
        <begin position="71"/>
        <end position="147"/>
    </location>
</feature>
<feature type="compositionally biased region" description="Basic and acidic residues" evidence="1">
    <location>
        <begin position="1555"/>
        <end position="1574"/>
    </location>
</feature>
<evidence type="ECO:0000256" key="1">
    <source>
        <dbReference type="SAM" id="MobiDB-lite"/>
    </source>
</evidence>
<feature type="compositionally biased region" description="Polar residues" evidence="1">
    <location>
        <begin position="999"/>
        <end position="1013"/>
    </location>
</feature>
<dbReference type="Proteomes" id="UP001415857">
    <property type="component" value="Unassembled WGS sequence"/>
</dbReference>
<evidence type="ECO:0000313" key="3">
    <source>
        <dbReference type="EMBL" id="KAK9289543.1"/>
    </source>
</evidence>
<feature type="region of interest" description="Disordered" evidence="1">
    <location>
        <begin position="1555"/>
        <end position="1601"/>
    </location>
</feature>
<feature type="compositionally biased region" description="Polar residues" evidence="1">
    <location>
        <begin position="182"/>
        <end position="191"/>
    </location>
</feature>
<evidence type="ECO:0000259" key="2">
    <source>
        <dbReference type="PROSITE" id="PS50076"/>
    </source>
</evidence>
<proteinExistence type="predicted"/>
<dbReference type="InterPro" id="IPR019734">
    <property type="entry name" value="TPR_rpt"/>
</dbReference>
<feature type="compositionally biased region" description="Polar residues" evidence="1">
    <location>
        <begin position="937"/>
        <end position="950"/>
    </location>
</feature>
<dbReference type="CDD" id="cd06257">
    <property type="entry name" value="DnaJ"/>
    <property type="match status" value="1"/>
</dbReference>
<name>A0AAP0S590_LIQFO</name>
<feature type="compositionally biased region" description="Polar residues" evidence="1">
    <location>
        <begin position="1578"/>
        <end position="1601"/>
    </location>
</feature>
<dbReference type="Pfam" id="PF00226">
    <property type="entry name" value="DnaJ"/>
    <property type="match status" value="1"/>
</dbReference>
<dbReference type="Gene3D" id="1.25.40.10">
    <property type="entry name" value="Tetratricopeptide repeat domain"/>
    <property type="match status" value="2"/>
</dbReference>
<dbReference type="PANTHER" id="PTHR45181">
    <property type="entry name" value="HEAT SHOCK PROTEIN DNAJ WITH TETRATRICOPEPTIDE REPEAT-CONTAINING PROTEIN"/>
    <property type="match status" value="1"/>
</dbReference>
<dbReference type="InterPro" id="IPR011990">
    <property type="entry name" value="TPR-like_helical_dom_sf"/>
</dbReference>
<dbReference type="EMBL" id="JBBPBK010000002">
    <property type="protein sequence ID" value="KAK9289543.1"/>
    <property type="molecule type" value="Genomic_DNA"/>
</dbReference>
<dbReference type="InterPro" id="IPR036869">
    <property type="entry name" value="J_dom_sf"/>
</dbReference>
<protein>
    <recommendedName>
        <fullName evidence="2">J domain-containing protein</fullName>
    </recommendedName>
</protein>